<dbReference type="InterPro" id="IPR029377">
    <property type="entry name" value="TMEM220"/>
</dbReference>
<evidence type="ECO:0000256" key="1">
    <source>
        <dbReference type="SAM" id="Phobius"/>
    </source>
</evidence>
<keyword evidence="1" id="KW-1133">Transmembrane helix</keyword>
<feature type="transmembrane region" description="Helical" evidence="1">
    <location>
        <begin position="132"/>
        <end position="158"/>
    </location>
</feature>
<organism evidence="2 3">
    <name type="scientific">Crocodylus porosus</name>
    <name type="common">Saltwater crocodile</name>
    <name type="synonym">Estuarine crocodile</name>
    <dbReference type="NCBI Taxonomy" id="8502"/>
    <lineage>
        <taxon>Eukaryota</taxon>
        <taxon>Metazoa</taxon>
        <taxon>Chordata</taxon>
        <taxon>Craniata</taxon>
        <taxon>Vertebrata</taxon>
        <taxon>Euteleostomi</taxon>
        <taxon>Archelosauria</taxon>
        <taxon>Archosauria</taxon>
        <taxon>Crocodylia</taxon>
        <taxon>Longirostres</taxon>
        <taxon>Crocodylidae</taxon>
        <taxon>Crocodylus</taxon>
    </lineage>
</organism>
<protein>
    <submittedName>
        <fullName evidence="2">Transmembrane protein 220</fullName>
    </submittedName>
</protein>
<feature type="transmembrane region" description="Helical" evidence="1">
    <location>
        <begin position="170"/>
        <end position="190"/>
    </location>
</feature>
<keyword evidence="1" id="KW-0472">Membrane</keyword>
<dbReference type="PANTHER" id="PTHR34262">
    <property type="entry name" value="TRANSMEMBRANE PROTEIN 220"/>
    <property type="match status" value="1"/>
</dbReference>
<dbReference type="AlphaFoldDB" id="A0A7M4F0G9"/>
<dbReference type="Proteomes" id="UP000594220">
    <property type="component" value="Unplaced"/>
</dbReference>
<reference evidence="2" key="2">
    <citation type="submission" date="2025-09" db="UniProtKB">
        <authorList>
            <consortium name="Ensembl"/>
        </authorList>
    </citation>
    <scope>IDENTIFICATION</scope>
</reference>
<dbReference type="PANTHER" id="PTHR34262:SF1">
    <property type="entry name" value="TRANSMEMBRANE PROTEIN 220"/>
    <property type="match status" value="1"/>
</dbReference>
<proteinExistence type="predicted"/>
<dbReference type="Pfam" id="PF15071">
    <property type="entry name" value="TMEM220"/>
    <property type="match status" value="1"/>
</dbReference>
<keyword evidence="1" id="KW-0812">Transmembrane</keyword>
<gene>
    <name evidence="2" type="primary">TMEM220</name>
</gene>
<evidence type="ECO:0000313" key="3">
    <source>
        <dbReference type="Proteomes" id="UP000594220"/>
    </source>
</evidence>
<reference evidence="2" key="1">
    <citation type="submission" date="2025-08" db="UniProtKB">
        <authorList>
            <consortium name="Ensembl"/>
        </authorList>
    </citation>
    <scope>IDENTIFICATION</scope>
</reference>
<dbReference type="Ensembl" id="ENSCPRT00005020624.1">
    <property type="protein sequence ID" value="ENSCPRP00005017615.1"/>
    <property type="gene ID" value="ENSCPRG00005012270.1"/>
</dbReference>
<dbReference type="GeneTree" id="ENSGT00390000009386"/>
<accession>A0A7M4F0G9</accession>
<name>A0A7M4F0G9_CROPO</name>
<evidence type="ECO:0000313" key="2">
    <source>
        <dbReference type="Ensembl" id="ENSCPRP00005017615.1"/>
    </source>
</evidence>
<feature type="transmembrane region" description="Helical" evidence="1">
    <location>
        <begin position="226"/>
        <end position="248"/>
    </location>
</feature>
<keyword evidence="3" id="KW-1185">Reference proteome</keyword>
<sequence length="264" mass="29244">MIFKHLFLQASKGTFEATLDFLPDISFWKPFLAEVQEILPILQSLTVDVDYQTWEPFTKSLLVEDFSLLNVKHQSHFLVCLGKGGNDCLKVNDPDAGLWIVSMTANTCQRLGNLECFVGDDPKFSLLHVAGAYVAAMLEVVYSIPAALTLLVGCSPSITDNVVWRTLSDLHSVACVMGTIALGCSLFAYTQANILHEEEGRELSGLVIITVWMSLCRSSAKNPLGGIRLLVAISLSLIPFVMWLYIYVNKEVRSSWPTHCKTVI</sequence>